<dbReference type="Pfam" id="PF02225">
    <property type="entry name" value="PA"/>
    <property type="match status" value="1"/>
</dbReference>
<organism evidence="7">
    <name type="scientific">Timema poppense</name>
    <name type="common">Walking stick</name>
    <dbReference type="NCBI Taxonomy" id="170557"/>
    <lineage>
        <taxon>Eukaryota</taxon>
        <taxon>Metazoa</taxon>
        <taxon>Ecdysozoa</taxon>
        <taxon>Arthropoda</taxon>
        <taxon>Hexapoda</taxon>
        <taxon>Insecta</taxon>
        <taxon>Pterygota</taxon>
        <taxon>Neoptera</taxon>
        <taxon>Polyneoptera</taxon>
        <taxon>Phasmatodea</taxon>
        <taxon>Timematodea</taxon>
        <taxon>Timematoidea</taxon>
        <taxon>Timematidae</taxon>
        <taxon>Timema</taxon>
    </lineage>
</organism>
<name>A0A7R9DC88_TIMPO</name>
<dbReference type="PANTHER" id="PTHR22702">
    <property type="entry name" value="PROTEASE-ASSOCIATED DOMAIN-CONTAINING PROTEIN"/>
    <property type="match status" value="1"/>
</dbReference>
<dbReference type="Gene3D" id="3.50.30.30">
    <property type="match status" value="1"/>
</dbReference>
<dbReference type="EMBL" id="OD005773">
    <property type="protein sequence ID" value="CAD7412069.1"/>
    <property type="molecule type" value="Genomic_DNA"/>
</dbReference>
<evidence type="ECO:0000256" key="5">
    <source>
        <dbReference type="SAM" id="MobiDB-lite"/>
    </source>
</evidence>
<dbReference type="InterPro" id="IPR003137">
    <property type="entry name" value="PA_domain"/>
</dbReference>
<sequence>MAGSLPYLWLPRPREDCIGIGKVELEEVNPHLRGGKVKNHLGKTTPSSPDRDSNLDLPVLSSRAQYDKCVSQLRHRGSNIHVSSGYAFADVIGGDIFFEIIEPQELEYTYRVRPAKDFGVSFNESFMGQGVPLVPVDPPCGCGWPHNADDLEGNIALVERGECSFLSKAVRAEEAGAQAIIVADHDQQSDEFFIEMISDSTTREAHIPAGFLLGKNGYMIRKTLERLQRKQAIINIPVNLTYRPIHKMNQPPWLGW</sequence>
<feature type="region of interest" description="Disordered" evidence="5">
    <location>
        <begin position="34"/>
        <end position="56"/>
    </location>
</feature>
<evidence type="ECO:0000256" key="2">
    <source>
        <dbReference type="ARBA" id="ARBA00022525"/>
    </source>
</evidence>
<keyword evidence="2" id="KW-0964">Secreted</keyword>
<dbReference type="PANTHER" id="PTHR22702:SF1">
    <property type="entry name" value="PROTEASE-ASSOCIATED DOMAIN-CONTAINING PROTEIN 1"/>
    <property type="match status" value="1"/>
</dbReference>
<evidence type="ECO:0000256" key="3">
    <source>
        <dbReference type="ARBA" id="ARBA00022729"/>
    </source>
</evidence>
<evidence type="ECO:0000259" key="6">
    <source>
        <dbReference type="Pfam" id="PF02225"/>
    </source>
</evidence>
<gene>
    <name evidence="7" type="ORF">TPSB3V08_LOCUS8216</name>
</gene>
<reference evidence="7" key="1">
    <citation type="submission" date="2020-11" db="EMBL/GenBank/DDBJ databases">
        <authorList>
            <person name="Tran Van P."/>
        </authorList>
    </citation>
    <scope>NUCLEOTIDE SEQUENCE</scope>
</reference>
<dbReference type="FunFam" id="3.50.30.30:FF:000017">
    <property type="entry name" value="Protease-associated domain-containing protein 1"/>
    <property type="match status" value="1"/>
</dbReference>
<dbReference type="GO" id="GO:0005576">
    <property type="term" value="C:extracellular region"/>
    <property type="evidence" value="ECO:0007669"/>
    <property type="project" value="UniProtKB-SubCell"/>
</dbReference>
<evidence type="ECO:0000256" key="1">
    <source>
        <dbReference type="ARBA" id="ARBA00004613"/>
    </source>
</evidence>
<accession>A0A7R9DC88</accession>
<dbReference type="SUPFAM" id="SSF52025">
    <property type="entry name" value="PA domain"/>
    <property type="match status" value="1"/>
</dbReference>
<protein>
    <recommendedName>
        <fullName evidence="6">PA domain-containing protein</fullName>
    </recommendedName>
</protein>
<feature type="domain" description="PA" evidence="6">
    <location>
        <begin position="132"/>
        <end position="217"/>
    </location>
</feature>
<proteinExistence type="predicted"/>
<dbReference type="AlphaFoldDB" id="A0A7R9DC88"/>
<keyword evidence="3" id="KW-0732">Signal</keyword>
<evidence type="ECO:0000256" key="4">
    <source>
        <dbReference type="ARBA" id="ARBA00023180"/>
    </source>
</evidence>
<keyword evidence="4" id="KW-0325">Glycoprotein</keyword>
<comment type="subcellular location">
    <subcellularLocation>
        <location evidence="1">Secreted</location>
    </subcellularLocation>
</comment>
<evidence type="ECO:0000313" key="7">
    <source>
        <dbReference type="EMBL" id="CAD7412069.1"/>
    </source>
</evidence>
<dbReference type="InterPro" id="IPR046450">
    <property type="entry name" value="PA_dom_sf"/>
</dbReference>